<sequence>MGRYTLPKLNIRTVVVVNIYDITPSKAFQGALTKAS</sequence>
<feature type="non-terminal residue" evidence="1">
    <location>
        <position position="36"/>
    </location>
</feature>
<evidence type="ECO:0000313" key="2">
    <source>
        <dbReference type="Proteomes" id="UP000699042"/>
    </source>
</evidence>
<gene>
    <name evidence="1" type="ORF">JMJ77_004051</name>
</gene>
<dbReference type="EMBL" id="JAESDN010000010">
    <property type="protein sequence ID" value="KAG7044589.1"/>
    <property type="molecule type" value="Genomic_DNA"/>
</dbReference>
<dbReference type="AlphaFoldDB" id="A0A9P7UB09"/>
<comment type="caution">
    <text evidence="1">The sequence shown here is derived from an EMBL/GenBank/DDBJ whole genome shotgun (WGS) entry which is preliminary data.</text>
</comment>
<evidence type="ECO:0000313" key="1">
    <source>
        <dbReference type="EMBL" id="KAG7044589.1"/>
    </source>
</evidence>
<organism evidence="1 2">
    <name type="scientific">Colletotrichum scovillei</name>
    <dbReference type="NCBI Taxonomy" id="1209932"/>
    <lineage>
        <taxon>Eukaryota</taxon>
        <taxon>Fungi</taxon>
        <taxon>Dikarya</taxon>
        <taxon>Ascomycota</taxon>
        <taxon>Pezizomycotina</taxon>
        <taxon>Sordariomycetes</taxon>
        <taxon>Hypocreomycetidae</taxon>
        <taxon>Glomerellales</taxon>
        <taxon>Glomerellaceae</taxon>
        <taxon>Colletotrichum</taxon>
        <taxon>Colletotrichum acutatum species complex</taxon>
    </lineage>
</organism>
<proteinExistence type="predicted"/>
<keyword evidence="2" id="KW-1185">Reference proteome</keyword>
<dbReference type="Proteomes" id="UP000699042">
    <property type="component" value="Unassembled WGS sequence"/>
</dbReference>
<protein>
    <submittedName>
        <fullName evidence="1">Uncharacterized protein</fullName>
    </submittedName>
</protein>
<name>A0A9P7UB09_9PEZI</name>
<reference evidence="1" key="1">
    <citation type="submission" date="2021-05" db="EMBL/GenBank/DDBJ databases">
        <title>Comparative genomics of three Colletotrichum scovillei strains and genetic complementation revealed genes involved fungal growth and virulence on chili pepper.</title>
        <authorList>
            <person name="Hsieh D.-K."/>
            <person name="Chuang S.-C."/>
            <person name="Chen C.-Y."/>
            <person name="Chao Y.-T."/>
            <person name="Lu M.-Y.J."/>
            <person name="Lee M.-H."/>
            <person name="Shih M.-C."/>
        </authorList>
    </citation>
    <scope>NUCLEOTIDE SEQUENCE</scope>
    <source>
        <strain evidence="1">Coll-153</strain>
    </source>
</reference>
<accession>A0A9P7UB09</accession>